<reference evidence="2 3" key="1">
    <citation type="submission" date="2016-10" db="EMBL/GenBank/DDBJ databases">
        <authorList>
            <person name="de Groot N.N."/>
        </authorList>
    </citation>
    <scope>NUCLEOTIDE SEQUENCE [LARGE SCALE GENOMIC DNA]</scope>
    <source>
        <strain evidence="2 3">DSM 22220</strain>
    </source>
</reference>
<keyword evidence="3" id="KW-1185">Reference proteome</keyword>
<dbReference type="PANTHER" id="PTHR11895">
    <property type="entry name" value="TRANSAMIDASE"/>
    <property type="match status" value="1"/>
</dbReference>
<dbReference type="EMBL" id="FNAH01000003">
    <property type="protein sequence ID" value="SDE00543.1"/>
    <property type="molecule type" value="Genomic_DNA"/>
</dbReference>
<evidence type="ECO:0000313" key="2">
    <source>
        <dbReference type="EMBL" id="SDE00543.1"/>
    </source>
</evidence>
<evidence type="ECO:0000259" key="1">
    <source>
        <dbReference type="Pfam" id="PF01425"/>
    </source>
</evidence>
<dbReference type="PANTHER" id="PTHR11895:SF176">
    <property type="entry name" value="AMIDASE AMID-RELATED"/>
    <property type="match status" value="1"/>
</dbReference>
<dbReference type="SUPFAM" id="SSF75304">
    <property type="entry name" value="Amidase signature (AS) enzymes"/>
    <property type="match status" value="1"/>
</dbReference>
<dbReference type="RefSeq" id="WP_090522381.1">
    <property type="nucleotide sequence ID" value="NZ_FNAH01000003.1"/>
</dbReference>
<keyword evidence="2" id="KW-0808">Transferase</keyword>
<protein>
    <submittedName>
        <fullName evidence="2">Aspartyl-tRNA(Asn)/glutamyl-tRNA(Gln) amidotransferase subunit A</fullName>
    </submittedName>
</protein>
<dbReference type="InterPro" id="IPR020556">
    <property type="entry name" value="Amidase_CS"/>
</dbReference>
<dbReference type="Pfam" id="PF01425">
    <property type="entry name" value="Amidase"/>
    <property type="match status" value="1"/>
</dbReference>
<evidence type="ECO:0000313" key="3">
    <source>
        <dbReference type="Proteomes" id="UP000199344"/>
    </source>
</evidence>
<dbReference type="STRING" id="591205.SAMN05421538_103225"/>
<sequence>MNPADLPLSELAPMLRAGDLTARELIEAHLSRIEARDGLIRAFVHLDADGARRAADQADRARASGATTGPLHGIPFAVKDLLEMVGGENRCGSRQQAARGTQDAAVIARLRRAGAIPLGRVATYEFALTGPGGDTAYPPARNPWHPDRITGGSSSGSAAAVAAGMVRIAIGTDTGGSVRSPAAYCGIVGLKPSRDLLPMAGVHPLSPSLDHLGPLAASVGDAALMLDAMAGRAVAMPGIGRDIAGLRIAYARDWFADDPDADPALIQAMDDAASTLSMLGARISLTPMPDYALAESAAALILHDESFRHHRAMLRATPERYGRQARQALAGGIGITPDAVARARRAGQRITARMDALLYGCDAIIAPTTLAAAPPVSAFAGEETVWTAMRTIPFNLTGHPALSLPVGFSSGLPLGMQIIAAHGAEAMICRIGAAFEAATDVSAQSPAF</sequence>
<accession>A0A1G6ZE18</accession>
<dbReference type="PROSITE" id="PS00571">
    <property type="entry name" value="AMIDASES"/>
    <property type="match status" value="1"/>
</dbReference>
<dbReference type="OrthoDB" id="9777859at2"/>
<name>A0A1G6ZE18_9RHOB</name>
<dbReference type="AlphaFoldDB" id="A0A1G6ZE18"/>
<dbReference type="Proteomes" id="UP000199344">
    <property type="component" value="Unassembled WGS sequence"/>
</dbReference>
<dbReference type="GO" id="GO:0016740">
    <property type="term" value="F:transferase activity"/>
    <property type="evidence" value="ECO:0007669"/>
    <property type="project" value="UniProtKB-KW"/>
</dbReference>
<dbReference type="InterPro" id="IPR000120">
    <property type="entry name" value="Amidase"/>
</dbReference>
<proteinExistence type="predicted"/>
<gene>
    <name evidence="2" type="ORF">SAMN05421538_103225</name>
</gene>
<dbReference type="Gene3D" id="3.90.1300.10">
    <property type="entry name" value="Amidase signature (AS) domain"/>
    <property type="match status" value="1"/>
</dbReference>
<dbReference type="InterPro" id="IPR023631">
    <property type="entry name" value="Amidase_dom"/>
</dbReference>
<feature type="domain" description="Amidase" evidence="1">
    <location>
        <begin position="24"/>
        <end position="429"/>
    </location>
</feature>
<organism evidence="2 3">
    <name type="scientific">Paracoccus isoporae</name>
    <dbReference type="NCBI Taxonomy" id="591205"/>
    <lineage>
        <taxon>Bacteria</taxon>
        <taxon>Pseudomonadati</taxon>
        <taxon>Pseudomonadota</taxon>
        <taxon>Alphaproteobacteria</taxon>
        <taxon>Rhodobacterales</taxon>
        <taxon>Paracoccaceae</taxon>
        <taxon>Paracoccus</taxon>
    </lineage>
</organism>
<dbReference type="InterPro" id="IPR036928">
    <property type="entry name" value="AS_sf"/>
</dbReference>